<feature type="compositionally biased region" description="Basic residues" evidence="1">
    <location>
        <begin position="21"/>
        <end position="30"/>
    </location>
</feature>
<accession>W6QPW0</accession>
<evidence type="ECO:0000256" key="1">
    <source>
        <dbReference type="SAM" id="MobiDB-lite"/>
    </source>
</evidence>
<sequence>MQSAVLLEKEVSDLRAENEKKKQKRTRSKRQIPAAEGLSVQEASEMIAGLVEASEIPLDPPSGSTQSSGKLPILLCFMVGPACISLLLISVSQLTQSEEIVRDEETARDHW</sequence>
<gene>
    <name evidence="2" type="ORF">PROQFM164_S12g000074</name>
</gene>
<proteinExistence type="predicted"/>
<dbReference type="Proteomes" id="UP000030686">
    <property type="component" value="Unassembled WGS sequence"/>
</dbReference>
<organism evidence="2 3">
    <name type="scientific">Penicillium roqueforti (strain FM164)</name>
    <dbReference type="NCBI Taxonomy" id="1365484"/>
    <lineage>
        <taxon>Eukaryota</taxon>
        <taxon>Fungi</taxon>
        <taxon>Dikarya</taxon>
        <taxon>Ascomycota</taxon>
        <taxon>Pezizomycotina</taxon>
        <taxon>Eurotiomycetes</taxon>
        <taxon>Eurotiomycetidae</taxon>
        <taxon>Eurotiales</taxon>
        <taxon>Aspergillaceae</taxon>
        <taxon>Penicillium</taxon>
    </lineage>
</organism>
<evidence type="ECO:0000313" key="2">
    <source>
        <dbReference type="EMBL" id="CDM38465.1"/>
    </source>
</evidence>
<keyword evidence="3" id="KW-1185">Reference proteome</keyword>
<dbReference type="AlphaFoldDB" id="W6QPW0"/>
<dbReference type="OrthoDB" id="4369213at2759"/>
<protein>
    <submittedName>
        <fullName evidence="2">Uncharacterized protein</fullName>
    </submittedName>
</protein>
<dbReference type="STRING" id="1365484.W6QPW0"/>
<name>W6QPW0_PENRF</name>
<feature type="region of interest" description="Disordered" evidence="1">
    <location>
        <begin position="16"/>
        <end position="38"/>
    </location>
</feature>
<dbReference type="EMBL" id="HG792026">
    <property type="protein sequence ID" value="CDM38465.1"/>
    <property type="molecule type" value="Genomic_DNA"/>
</dbReference>
<evidence type="ECO:0000313" key="3">
    <source>
        <dbReference type="Proteomes" id="UP000030686"/>
    </source>
</evidence>
<reference evidence="2" key="1">
    <citation type="journal article" date="2014" name="Nat. Commun.">
        <title>Multiple recent horizontal transfers of a large genomic region in cheese making fungi.</title>
        <authorList>
            <person name="Cheeseman K."/>
            <person name="Ropars J."/>
            <person name="Renault P."/>
            <person name="Dupont J."/>
            <person name="Gouzy J."/>
            <person name="Branca A."/>
            <person name="Abraham A.L."/>
            <person name="Ceppi M."/>
            <person name="Conseiller E."/>
            <person name="Debuchy R."/>
            <person name="Malagnac F."/>
            <person name="Goarin A."/>
            <person name="Silar P."/>
            <person name="Lacoste S."/>
            <person name="Sallet E."/>
            <person name="Bensimon A."/>
            <person name="Giraud T."/>
            <person name="Brygoo Y."/>
        </authorList>
    </citation>
    <scope>NUCLEOTIDE SEQUENCE [LARGE SCALE GENOMIC DNA]</scope>
    <source>
        <strain evidence="2">FM164</strain>
    </source>
</reference>